<evidence type="ECO:0000256" key="2">
    <source>
        <dbReference type="ARBA" id="ARBA00023136"/>
    </source>
</evidence>
<dbReference type="EMBL" id="VSRR010022470">
    <property type="protein sequence ID" value="MPC64710.1"/>
    <property type="molecule type" value="Genomic_DNA"/>
</dbReference>
<sequence>MFPSGRVATVTTDLDKVSLFSVIYKALDRDPPFGRGLWQVRVAVRDGQRTPSAAYIRPRRFPRAAVKPSASPNSSINSKTGCTNRRIFPARDESRHECVVPTATATIANTVTTTINASKGRNAGMAQGGGGNRGKSLLPDQGEQNHRVRELKEENRRTVVTCHLDHDDVIVTGRRRWRKKRRRRRKKVLVRDINSVEKNEDKKKPPVLTRTEGGVSVSTQSEHTAGTRDIAAPTTRPNNSVTQATQTKEVDAADVLSWPRHTAKLRHSSLADPAGFSRRGKTFTTQLPSSRIKLLLRSRRRHHWLRGKRDVPGQRMSQRRAILALWEASGHVNLAAPAAAMTRNRKGADVALLSRQQSSSFRLPEAADHKESSEIDLRLPSSFRQMLSQRSDKDQRTARVFPIKSSKMSRNVHSSLGKPRRRVANEEGNLQPLQHDSLDSDNDDDDNGDNYGYNNGGQGHEGGCVYFTSPYSSTQHLPSGMSGEGGGGTWRQHMVETVLTVVVKDINDNAPRFPNTTIYGQVQENGAASKCRVSVHAPLPPSILF</sequence>
<feature type="compositionally biased region" description="Polar residues" evidence="3">
    <location>
        <begin position="235"/>
        <end position="244"/>
    </location>
</feature>
<evidence type="ECO:0000313" key="4">
    <source>
        <dbReference type="EMBL" id="MPC64710.1"/>
    </source>
</evidence>
<dbReference type="AlphaFoldDB" id="A0A5B7GXG8"/>
<evidence type="ECO:0008006" key="6">
    <source>
        <dbReference type="Google" id="ProtNLM"/>
    </source>
</evidence>
<dbReference type="GO" id="GO:0007155">
    <property type="term" value="P:cell adhesion"/>
    <property type="evidence" value="ECO:0007669"/>
    <property type="project" value="InterPro"/>
</dbReference>
<feature type="region of interest" description="Disordered" evidence="3">
    <location>
        <begin position="386"/>
        <end position="457"/>
    </location>
</feature>
<keyword evidence="2" id="KW-0472">Membrane</keyword>
<name>A0A5B7GXG8_PORTR</name>
<evidence type="ECO:0000256" key="1">
    <source>
        <dbReference type="ARBA" id="ARBA00004370"/>
    </source>
</evidence>
<comment type="caution">
    <text evidence="4">The sequence shown here is derived from an EMBL/GenBank/DDBJ whole genome shotgun (WGS) entry which is preliminary data.</text>
</comment>
<feature type="compositionally biased region" description="Acidic residues" evidence="3">
    <location>
        <begin position="439"/>
        <end position="448"/>
    </location>
</feature>
<reference evidence="4 5" key="1">
    <citation type="submission" date="2019-05" db="EMBL/GenBank/DDBJ databases">
        <title>Another draft genome of Portunus trituberculatus and its Hox gene families provides insights of decapod evolution.</title>
        <authorList>
            <person name="Jeong J.-H."/>
            <person name="Song I."/>
            <person name="Kim S."/>
            <person name="Choi T."/>
            <person name="Kim D."/>
            <person name="Ryu S."/>
            <person name="Kim W."/>
        </authorList>
    </citation>
    <scope>NUCLEOTIDE SEQUENCE [LARGE SCALE GENOMIC DNA]</scope>
    <source>
        <tissue evidence="4">Muscle</tissue>
    </source>
</reference>
<comment type="subcellular location">
    <subcellularLocation>
        <location evidence="1">Membrane</location>
    </subcellularLocation>
</comment>
<evidence type="ECO:0000256" key="3">
    <source>
        <dbReference type="SAM" id="MobiDB-lite"/>
    </source>
</evidence>
<proteinExistence type="predicted"/>
<dbReference type="PROSITE" id="PS00232">
    <property type="entry name" value="CADHERIN_1"/>
    <property type="match status" value="1"/>
</dbReference>
<protein>
    <recommendedName>
        <fullName evidence="6">Cadherin domain-containing protein</fullName>
    </recommendedName>
</protein>
<dbReference type="GO" id="GO:0005886">
    <property type="term" value="C:plasma membrane"/>
    <property type="evidence" value="ECO:0007669"/>
    <property type="project" value="InterPro"/>
</dbReference>
<dbReference type="OrthoDB" id="6363789at2759"/>
<dbReference type="InterPro" id="IPR020894">
    <property type="entry name" value="Cadherin_CS"/>
</dbReference>
<feature type="region of interest" description="Disordered" evidence="3">
    <location>
        <begin position="120"/>
        <end position="143"/>
    </location>
</feature>
<dbReference type="Proteomes" id="UP000324222">
    <property type="component" value="Unassembled WGS sequence"/>
</dbReference>
<gene>
    <name evidence="4" type="ORF">E2C01_058830</name>
</gene>
<accession>A0A5B7GXG8</accession>
<organism evidence="4 5">
    <name type="scientific">Portunus trituberculatus</name>
    <name type="common">Swimming crab</name>
    <name type="synonym">Neptunus trituberculatus</name>
    <dbReference type="NCBI Taxonomy" id="210409"/>
    <lineage>
        <taxon>Eukaryota</taxon>
        <taxon>Metazoa</taxon>
        <taxon>Ecdysozoa</taxon>
        <taxon>Arthropoda</taxon>
        <taxon>Crustacea</taxon>
        <taxon>Multicrustacea</taxon>
        <taxon>Malacostraca</taxon>
        <taxon>Eumalacostraca</taxon>
        <taxon>Eucarida</taxon>
        <taxon>Decapoda</taxon>
        <taxon>Pleocyemata</taxon>
        <taxon>Brachyura</taxon>
        <taxon>Eubrachyura</taxon>
        <taxon>Portunoidea</taxon>
        <taxon>Portunidae</taxon>
        <taxon>Portuninae</taxon>
        <taxon>Portunus</taxon>
    </lineage>
</organism>
<feature type="region of interest" description="Disordered" evidence="3">
    <location>
        <begin position="196"/>
        <end position="244"/>
    </location>
</feature>
<evidence type="ECO:0000313" key="5">
    <source>
        <dbReference type="Proteomes" id="UP000324222"/>
    </source>
</evidence>
<keyword evidence="5" id="KW-1185">Reference proteome</keyword>